<accession>A0A4V6N2G9</accession>
<dbReference type="AlphaFoldDB" id="A0A4V6N2G9"/>
<gene>
    <name evidence="3" type="ORF">E0H85_14770</name>
    <name evidence="2" type="ORF">HLH13_00560</name>
</gene>
<dbReference type="Proteomes" id="UP000546536">
    <property type="component" value="Unassembled WGS sequence"/>
</dbReference>
<protein>
    <submittedName>
        <fullName evidence="3">Uncharacterized protein</fullName>
    </submittedName>
</protein>
<feature type="transmembrane region" description="Helical" evidence="1">
    <location>
        <begin position="20"/>
        <end position="36"/>
    </location>
</feature>
<proteinExistence type="predicted"/>
<reference evidence="2 5" key="2">
    <citation type="submission" date="2020-04" db="EMBL/GenBank/DDBJ databases">
        <title>Acinetobacter Taxon 24.</title>
        <authorList>
            <person name="Nemec A."/>
            <person name="Radolfova-Krizova L."/>
            <person name="Higgins P.G."/>
            <person name="Spanelova P."/>
        </authorList>
    </citation>
    <scope>NUCLEOTIDE SEQUENCE [LARGE SCALE GENOMIC DNA]</scope>
    <source>
        <strain evidence="2 5">ANC 4279</strain>
    </source>
</reference>
<keyword evidence="1" id="KW-0472">Membrane</keyword>
<dbReference type="Proteomes" id="UP000291380">
    <property type="component" value="Unassembled WGS sequence"/>
</dbReference>
<evidence type="ECO:0000313" key="5">
    <source>
        <dbReference type="Proteomes" id="UP000546536"/>
    </source>
</evidence>
<evidence type="ECO:0000313" key="4">
    <source>
        <dbReference type="Proteomes" id="UP000291380"/>
    </source>
</evidence>
<evidence type="ECO:0000313" key="2">
    <source>
        <dbReference type="EMBL" id="NNH86225.1"/>
    </source>
</evidence>
<accession>A0A7Y2WIW5</accession>
<dbReference type="RefSeq" id="WP_131271991.1">
    <property type="nucleotide sequence ID" value="NZ_JABERG010000001.1"/>
</dbReference>
<organism evidence="3 4">
    <name type="scientific">Acinetobacter terrae</name>
    <dbReference type="NCBI Taxonomy" id="2731247"/>
    <lineage>
        <taxon>Bacteria</taxon>
        <taxon>Pseudomonadati</taxon>
        <taxon>Pseudomonadota</taxon>
        <taxon>Gammaproteobacteria</taxon>
        <taxon>Moraxellales</taxon>
        <taxon>Moraxellaceae</taxon>
        <taxon>Acinetobacter</taxon>
        <taxon>Acinetobacter Taxon 24</taxon>
    </lineage>
</organism>
<evidence type="ECO:0000256" key="1">
    <source>
        <dbReference type="SAM" id="Phobius"/>
    </source>
</evidence>
<dbReference type="EMBL" id="JABERG010000001">
    <property type="protein sequence ID" value="NNH86225.1"/>
    <property type="molecule type" value="Genomic_DNA"/>
</dbReference>
<dbReference type="EMBL" id="SJOA01000025">
    <property type="protein sequence ID" value="TCB55775.1"/>
    <property type="molecule type" value="Genomic_DNA"/>
</dbReference>
<comment type="caution">
    <text evidence="3">The sequence shown here is derived from an EMBL/GenBank/DDBJ whole genome shotgun (WGS) entry which is preliminary data.</text>
</comment>
<sequence>MINQVLNPMHAQPNCKVPVFRMYGFMCSLTNVIYVFDQRFGYLPYMPLDEALKHGEIEQL</sequence>
<keyword evidence="1" id="KW-1133">Transmembrane helix</keyword>
<reference evidence="3 4" key="1">
    <citation type="submission" date="2019-02" db="EMBL/GenBank/DDBJ databases">
        <title>High diversity of culturable Acinetobacter species in natural soil and water ecosystems.</title>
        <authorList>
            <person name="Radolfova-Krizova L."/>
            <person name="Nemec A."/>
        </authorList>
    </citation>
    <scope>NUCLEOTIDE SEQUENCE [LARGE SCALE GENOMIC DNA]</scope>
    <source>
        <strain evidence="3 4">ANC 4281</strain>
    </source>
</reference>
<name>A0A4V6N2G9_9GAMM</name>
<keyword evidence="5" id="KW-1185">Reference proteome</keyword>
<evidence type="ECO:0000313" key="3">
    <source>
        <dbReference type="EMBL" id="TCB55775.1"/>
    </source>
</evidence>
<keyword evidence="1" id="KW-0812">Transmembrane</keyword>
<dbReference type="OrthoDB" id="9803238at2"/>